<comment type="caution">
    <text evidence="1">The sequence shown here is derived from an EMBL/GenBank/DDBJ whole genome shotgun (WGS) entry which is preliminary data.</text>
</comment>
<dbReference type="Proteomes" id="UP001295794">
    <property type="component" value="Unassembled WGS sequence"/>
</dbReference>
<dbReference type="AlphaFoldDB" id="A0AAD2Q4F1"/>
<dbReference type="EMBL" id="CAVNYO010000405">
    <property type="protein sequence ID" value="CAK5275066.1"/>
    <property type="molecule type" value="Genomic_DNA"/>
</dbReference>
<name>A0AAD2Q4F1_9AGAR</name>
<keyword evidence="2" id="KW-1185">Reference proteome</keyword>
<protein>
    <submittedName>
        <fullName evidence="1">Uncharacterized protein</fullName>
    </submittedName>
</protein>
<evidence type="ECO:0000313" key="1">
    <source>
        <dbReference type="EMBL" id="CAK5275066.1"/>
    </source>
</evidence>
<gene>
    <name evidence="1" type="ORF">MYCIT1_LOCUS22603</name>
</gene>
<sequence>MLPTYLFGSSHAEGVETGGPVDTIIGNRRHFGSLPGYPCFFFISPQLLSRCTCSRPWETRYYFSKIHATPRSPRKLDLPAGLACYRSIPRCSDLGRPIFPGFLDFREHADRGSCPCFHLTARGRHGAPCTLPTRASPIQSDNSLTRGG</sequence>
<proteinExistence type="predicted"/>
<accession>A0AAD2Q4F1</accession>
<reference evidence="1" key="1">
    <citation type="submission" date="2023-11" db="EMBL/GenBank/DDBJ databases">
        <authorList>
            <person name="De Vega J J."/>
            <person name="De Vega J J."/>
        </authorList>
    </citation>
    <scope>NUCLEOTIDE SEQUENCE</scope>
</reference>
<organism evidence="1 2">
    <name type="scientific">Mycena citricolor</name>
    <dbReference type="NCBI Taxonomy" id="2018698"/>
    <lineage>
        <taxon>Eukaryota</taxon>
        <taxon>Fungi</taxon>
        <taxon>Dikarya</taxon>
        <taxon>Basidiomycota</taxon>
        <taxon>Agaricomycotina</taxon>
        <taxon>Agaricomycetes</taxon>
        <taxon>Agaricomycetidae</taxon>
        <taxon>Agaricales</taxon>
        <taxon>Marasmiineae</taxon>
        <taxon>Mycenaceae</taxon>
        <taxon>Mycena</taxon>
    </lineage>
</organism>
<evidence type="ECO:0000313" key="2">
    <source>
        <dbReference type="Proteomes" id="UP001295794"/>
    </source>
</evidence>